<dbReference type="VEuPathDB" id="FungiDB:NFIA_036200"/>
<proteinExistence type="predicted"/>
<keyword evidence="3" id="KW-1185">Reference proteome</keyword>
<feature type="compositionally biased region" description="Basic and acidic residues" evidence="1">
    <location>
        <begin position="142"/>
        <end position="152"/>
    </location>
</feature>
<name>A1CZ78_NEOFI</name>
<accession>A1CZ78</accession>
<dbReference type="AlphaFoldDB" id="A1CZ78"/>
<gene>
    <name evidence="2" type="ORF">NFIA_036200</name>
</gene>
<protein>
    <submittedName>
        <fullName evidence="2">Uncharacterized protein</fullName>
    </submittedName>
</protein>
<dbReference type="HOGENOM" id="CLU_1503844_0_0_1"/>
<dbReference type="RefSeq" id="XP_001265945.1">
    <property type="nucleotide sequence ID" value="XM_001265944.1"/>
</dbReference>
<sequence length="179" mass="19944">MSAIEPPVSGILHRGVVAQQGQSWREAVQWPRSLRARDASTCVPFKYGSRRSIKPGYTDIPLLYNRRRHDRLNTNSAFVRALSVNRWPGARTIAKECTLLSCRCSVVALRCAANSNGIQAISYLLTEAGRAVGVDEWEREVTRERSRPEERGFYSSSQKHAPSRPGTELSIVGDCSALQ</sequence>
<evidence type="ECO:0000256" key="1">
    <source>
        <dbReference type="SAM" id="MobiDB-lite"/>
    </source>
</evidence>
<dbReference type="Proteomes" id="UP000006702">
    <property type="component" value="Unassembled WGS sequence"/>
</dbReference>
<dbReference type="GeneID" id="4593001"/>
<dbReference type="KEGG" id="nfi:NFIA_036200"/>
<evidence type="ECO:0000313" key="2">
    <source>
        <dbReference type="EMBL" id="EAW24048.1"/>
    </source>
</evidence>
<dbReference type="OrthoDB" id="4511127at2759"/>
<evidence type="ECO:0000313" key="3">
    <source>
        <dbReference type="Proteomes" id="UP000006702"/>
    </source>
</evidence>
<reference evidence="3" key="1">
    <citation type="journal article" date="2008" name="PLoS Genet.">
        <title>Genomic islands in the pathogenic filamentous fungus Aspergillus fumigatus.</title>
        <authorList>
            <person name="Fedorova N.D."/>
            <person name="Khaldi N."/>
            <person name="Joardar V.S."/>
            <person name="Maiti R."/>
            <person name="Amedeo P."/>
            <person name="Anderson M.J."/>
            <person name="Crabtree J."/>
            <person name="Silva J.C."/>
            <person name="Badger J.H."/>
            <person name="Albarraq A."/>
            <person name="Angiuoli S."/>
            <person name="Bussey H."/>
            <person name="Bowyer P."/>
            <person name="Cotty P.J."/>
            <person name="Dyer P.S."/>
            <person name="Egan A."/>
            <person name="Galens K."/>
            <person name="Fraser-Liggett C.M."/>
            <person name="Haas B.J."/>
            <person name="Inman J.M."/>
            <person name="Kent R."/>
            <person name="Lemieux S."/>
            <person name="Malavazi I."/>
            <person name="Orvis J."/>
            <person name="Roemer T."/>
            <person name="Ronning C.M."/>
            <person name="Sundaram J.P."/>
            <person name="Sutton G."/>
            <person name="Turner G."/>
            <person name="Venter J.C."/>
            <person name="White O.R."/>
            <person name="Whitty B.R."/>
            <person name="Youngman P."/>
            <person name="Wolfe K.H."/>
            <person name="Goldman G.H."/>
            <person name="Wortman J.R."/>
            <person name="Jiang B."/>
            <person name="Denning D.W."/>
            <person name="Nierman W.C."/>
        </authorList>
    </citation>
    <scope>NUCLEOTIDE SEQUENCE [LARGE SCALE GENOMIC DNA]</scope>
    <source>
        <strain evidence="3">ATCC 1020 / DSM 3700 / CBS 544.65 / FGSC A1164 / JCM 1740 / NRRL 181 / WB 181</strain>
    </source>
</reference>
<organism evidence="2 3">
    <name type="scientific">Neosartorya fischeri (strain ATCC 1020 / DSM 3700 / CBS 544.65 / FGSC A1164 / JCM 1740 / NRRL 181 / WB 181)</name>
    <name type="common">Aspergillus fischerianus</name>
    <dbReference type="NCBI Taxonomy" id="331117"/>
    <lineage>
        <taxon>Eukaryota</taxon>
        <taxon>Fungi</taxon>
        <taxon>Dikarya</taxon>
        <taxon>Ascomycota</taxon>
        <taxon>Pezizomycotina</taxon>
        <taxon>Eurotiomycetes</taxon>
        <taxon>Eurotiomycetidae</taxon>
        <taxon>Eurotiales</taxon>
        <taxon>Aspergillaceae</taxon>
        <taxon>Aspergillus</taxon>
        <taxon>Aspergillus subgen. Fumigati</taxon>
    </lineage>
</organism>
<dbReference type="EMBL" id="DS027686">
    <property type="protein sequence ID" value="EAW24048.1"/>
    <property type="molecule type" value="Genomic_DNA"/>
</dbReference>
<feature type="region of interest" description="Disordered" evidence="1">
    <location>
        <begin position="142"/>
        <end position="179"/>
    </location>
</feature>